<dbReference type="Proteomes" id="UP001243330">
    <property type="component" value="Unassembled WGS sequence"/>
</dbReference>
<feature type="compositionally biased region" description="Basic residues" evidence="1">
    <location>
        <begin position="28"/>
        <end position="40"/>
    </location>
</feature>
<dbReference type="EMBL" id="JAQOWY010001023">
    <property type="protein sequence ID" value="KAK1837760.1"/>
    <property type="molecule type" value="Genomic_DNA"/>
</dbReference>
<proteinExistence type="predicted"/>
<accession>A0AAD8ZZC7</accession>
<comment type="caution">
    <text evidence="2">The sequence shown here is derived from an EMBL/GenBank/DDBJ whole genome shotgun (WGS) entry which is preliminary data.</text>
</comment>
<feature type="region of interest" description="Disordered" evidence="1">
    <location>
        <begin position="24"/>
        <end position="43"/>
    </location>
</feature>
<evidence type="ECO:0000313" key="2">
    <source>
        <dbReference type="EMBL" id="KAK1837760.1"/>
    </source>
</evidence>
<evidence type="ECO:0000313" key="3">
    <source>
        <dbReference type="Proteomes" id="UP001243330"/>
    </source>
</evidence>
<reference evidence="2" key="1">
    <citation type="submission" date="2023-01" db="EMBL/GenBank/DDBJ databases">
        <title>Colletotrichum chrysophilum M932 genome sequence.</title>
        <authorList>
            <person name="Baroncelli R."/>
        </authorList>
    </citation>
    <scope>NUCLEOTIDE SEQUENCE</scope>
    <source>
        <strain evidence="2">M932</strain>
    </source>
</reference>
<dbReference type="AlphaFoldDB" id="A0AAD8ZZC7"/>
<evidence type="ECO:0000256" key="1">
    <source>
        <dbReference type="SAM" id="MobiDB-lite"/>
    </source>
</evidence>
<sequence>MVCVTEDRLQGYECETIGVGFKQGKPERRGKKPLHDKRTHQSLTSKRWVSPPWYPVVIVIRLVNLMSSLFDIKKASTMASLASLPIELIEGVAYCLKGEDFLHPRETCSVAADGTFRLCQGYSFTTQSVMVERQSMQNLIESSRHPLLQEAVKEVELCVHHLIEPEVYKRLASTDGYNAEEPYKESRKDNARIGFVFGGDPAVSDVLLDKDPTQGISKKQFAIQSREISLEAPASAPGKR</sequence>
<keyword evidence="3" id="KW-1185">Reference proteome</keyword>
<gene>
    <name evidence="2" type="ORF">CCHR01_19616</name>
</gene>
<protein>
    <submittedName>
        <fullName evidence="2">Uncharacterized protein</fullName>
    </submittedName>
</protein>
<organism evidence="2 3">
    <name type="scientific">Colletotrichum chrysophilum</name>
    <dbReference type="NCBI Taxonomy" id="1836956"/>
    <lineage>
        <taxon>Eukaryota</taxon>
        <taxon>Fungi</taxon>
        <taxon>Dikarya</taxon>
        <taxon>Ascomycota</taxon>
        <taxon>Pezizomycotina</taxon>
        <taxon>Sordariomycetes</taxon>
        <taxon>Hypocreomycetidae</taxon>
        <taxon>Glomerellales</taxon>
        <taxon>Glomerellaceae</taxon>
        <taxon>Colletotrichum</taxon>
        <taxon>Colletotrichum gloeosporioides species complex</taxon>
    </lineage>
</organism>
<name>A0AAD8ZZC7_9PEZI</name>